<dbReference type="GO" id="GO:0044550">
    <property type="term" value="P:secondary metabolite biosynthetic process"/>
    <property type="evidence" value="ECO:0007669"/>
    <property type="project" value="TreeGrafter"/>
</dbReference>
<dbReference type="RefSeq" id="WP_251491850.1">
    <property type="nucleotide sequence ID" value="NZ_CAJSLV010000059.1"/>
</dbReference>
<dbReference type="GO" id="GO:0006633">
    <property type="term" value="P:fatty acid biosynthetic process"/>
    <property type="evidence" value="ECO:0007669"/>
    <property type="project" value="InterPro"/>
</dbReference>
<organism evidence="6 7">
    <name type="scientific">Actinacidiphila cocklensis</name>
    <dbReference type="NCBI Taxonomy" id="887465"/>
    <lineage>
        <taxon>Bacteria</taxon>
        <taxon>Bacillati</taxon>
        <taxon>Actinomycetota</taxon>
        <taxon>Actinomycetes</taxon>
        <taxon>Kitasatosporales</taxon>
        <taxon>Streptomycetaceae</taxon>
        <taxon>Actinacidiphila</taxon>
    </lineage>
</organism>
<evidence type="ECO:0000313" key="7">
    <source>
        <dbReference type="Proteomes" id="UP001152519"/>
    </source>
</evidence>
<feature type="domain" description="Beta-ketoacyl-[acyl-carrier-protein] synthase III C-terminal" evidence="4">
    <location>
        <begin position="275"/>
        <end position="351"/>
    </location>
</feature>
<proteinExistence type="predicted"/>
<evidence type="ECO:0000256" key="1">
    <source>
        <dbReference type="ARBA" id="ARBA00022490"/>
    </source>
</evidence>
<evidence type="ECO:0000259" key="5">
    <source>
        <dbReference type="Pfam" id="PF08545"/>
    </source>
</evidence>
<dbReference type="Gene3D" id="3.40.47.10">
    <property type="match status" value="2"/>
</dbReference>
<reference evidence="6" key="1">
    <citation type="submission" date="2021-05" db="EMBL/GenBank/DDBJ databases">
        <authorList>
            <person name="Arsene-Ploetze F."/>
        </authorList>
    </citation>
    <scope>NUCLEOTIDE SEQUENCE</scope>
    <source>
        <strain evidence="6">DSM 42138</strain>
    </source>
</reference>
<dbReference type="SUPFAM" id="SSF53901">
    <property type="entry name" value="Thiolase-like"/>
    <property type="match status" value="1"/>
</dbReference>
<keyword evidence="7" id="KW-1185">Reference proteome</keyword>
<keyword evidence="3" id="KW-0012">Acyltransferase</keyword>
<dbReference type="Pfam" id="PF08545">
    <property type="entry name" value="ACP_syn_III"/>
    <property type="match status" value="1"/>
</dbReference>
<dbReference type="Pfam" id="PF08541">
    <property type="entry name" value="ACP_syn_III_C"/>
    <property type="match status" value="1"/>
</dbReference>
<evidence type="ECO:0000256" key="3">
    <source>
        <dbReference type="ARBA" id="ARBA00023315"/>
    </source>
</evidence>
<dbReference type="InterPro" id="IPR013747">
    <property type="entry name" value="ACP_syn_III_C"/>
</dbReference>
<accession>A0A9W4GTT5</accession>
<keyword evidence="2" id="KW-0808">Transferase</keyword>
<dbReference type="PANTHER" id="PTHR34069">
    <property type="entry name" value="3-OXOACYL-[ACYL-CARRIER-PROTEIN] SYNTHASE 3"/>
    <property type="match status" value="1"/>
</dbReference>
<dbReference type="InterPro" id="IPR013751">
    <property type="entry name" value="ACP_syn_III_N"/>
</dbReference>
<dbReference type="AlphaFoldDB" id="A0A9W4GTT5"/>
<dbReference type="EMBL" id="CAJSLV010000059">
    <property type="protein sequence ID" value="CAG6394998.1"/>
    <property type="molecule type" value="Genomic_DNA"/>
</dbReference>
<dbReference type="PANTHER" id="PTHR34069:SF2">
    <property type="entry name" value="BETA-KETOACYL-[ACYL-CARRIER-PROTEIN] SYNTHASE III"/>
    <property type="match status" value="1"/>
</dbReference>
<dbReference type="InterPro" id="IPR016039">
    <property type="entry name" value="Thiolase-like"/>
</dbReference>
<evidence type="ECO:0000256" key="2">
    <source>
        <dbReference type="ARBA" id="ARBA00022679"/>
    </source>
</evidence>
<name>A0A9W4GTT5_9ACTN</name>
<evidence type="ECO:0000313" key="6">
    <source>
        <dbReference type="EMBL" id="CAG6394998.1"/>
    </source>
</evidence>
<dbReference type="Proteomes" id="UP001152519">
    <property type="component" value="Unassembled WGS sequence"/>
</dbReference>
<gene>
    <name evidence="6" type="ORF">SCOCK_30229</name>
</gene>
<keyword evidence="1" id="KW-0963">Cytoplasm</keyword>
<protein>
    <submittedName>
        <fullName evidence="6">3-oxoacyl-(Acyl-carrier-protein) synthase-3</fullName>
    </submittedName>
</protein>
<comment type="caution">
    <text evidence="6">The sequence shown here is derived from an EMBL/GenBank/DDBJ whole genome shotgun (WGS) entry which is preliminary data.</text>
</comment>
<feature type="domain" description="Beta-ketoacyl-[acyl-carrier-protein] synthase III N-terminal" evidence="5">
    <location>
        <begin position="132"/>
        <end position="208"/>
    </location>
</feature>
<sequence length="353" mass="36918">MTNDVPATPAFPAATPSAIGFTSGPPLYIASAASTPLPALPLADAVRDGLISEENAKITGMTSVAVADESTSVFDIASAAALAATSRADVPVTDIGAVLFANVFPYTRPRLYNMATGLAEVVGAPCDFATELSGGCVAGLNALLLAAYRLLPSHDRAALIVAADVWRMPHIDRYNCEQGYIFADGASAVVVGRDAGFARILSAATLTDPTLSGIHAEVPSDRTPVDITARARNFLQTRMGTDQVLPRLRGGLRATIDAALAQARVDSLADVAHVLVPAIGEPFLYRNYLDPLDIPISRTTWDYSAVTGHTGAADQFSALAHLVDTGKCSSGDIILMIAEGLGFQWSLVVLQVR</sequence>
<evidence type="ECO:0000259" key="4">
    <source>
        <dbReference type="Pfam" id="PF08541"/>
    </source>
</evidence>
<dbReference type="GO" id="GO:0004315">
    <property type="term" value="F:3-oxoacyl-[acyl-carrier-protein] synthase activity"/>
    <property type="evidence" value="ECO:0007669"/>
    <property type="project" value="InterPro"/>
</dbReference>